<comment type="pathway">
    <text evidence="2 11">Cofactor biosynthesis; (R)-pantothenate biosynthesis; (R)-pantoate from 3-methyl-2-oxobutanoate: step 2/2.</text>
</comment>
<dbReference type="Gene3D" id="3.40.50.720">
    <property type="entry name" value="NAD(P)-binding Rossmann-like Domain"/>
    <property type="match status" value="1"/>
</dbReference>
<evidence type="ECO:0000256" key="7">
    <source>
        <dbReference type="ARBA" id="ARBA00022857"/>
    </source>
</evidence>
<comment type="caution">
    <text evidence="14">The sequence shown here is derived from an EMBL/GenBank/DDBJ whole genome shotgun (WGS) entry which is preliminary data.</text>
</comment>
<reference evidence="14 15" key="1">
    <citation type="submission" date="2016-12" db="EMBL/GenBank/DDBJ databases">
        <title>Comparative genomics of Bartonella apis.</title>
        <authorList>
            <person name="Engel P."/>
        </authorList>
    </citation>
    <scope>NUCLEOTIDE SEQUENCE [LARGE SCALE GENOMIC DNA]</scope>
    <source>
        <strain evidence="14 15">PEB0149</strain>
    </source>
</reference>
<evidence type="ECO:0000256" key="11">
    <source>
        <dbReference type="RuleBase" id="RU362068"/>
    </source>
</evidence>
<dbReference type="AlphaFoldDB" id="A0A1R0F9L3"/>
<accession>A0A1R0F9L3</accession>
<dbReference type="Pfam" id="PF02558">
    <property type="entry name" value="ApbA"/>
    <property type="match status" value="1"/>
</dbReference>
<dbReference type="EC" id="1.1.1.169" evidence="4 11"/>
<proteinExistence type="inferred from homology"/>
<comment type="function">
    <text evidence="1 11">Catalyzes the NADPH-dependent reduction of ketopantoate into pantoic acid.</text>
</comment>
<sequence length="320" mass="35017">MTKVLVLGAGGIGGYFGGRLVEAGKDVTFLVRPRRQKILLEHGLRIESPAGNLKTPVKTLTNEELVNRVSQGETYDYVFLTAKAYDLDSAINSIRPAMGKDTVLVPALNGLAHIDRLNKEFDRKNVLAGSVIIQSTLTLDGIVLHLNDDAIGLFGCQQGGKDERAIVFANLFDGAKGVQVHAVENAMQRMWNKWVRLATLAGMTCLMRANVGEINRAPGGQEAMTEFLEKNSEIAKAAGFPLHEGASNDIGIFFKDKQSLATASMLRDIEAGHQTEGDHILGDLLNRARHFGINHPLLSLAYTNVKAYEQRRLSGRDRKN</sequence>
<dbReference type="EMBL" id="LXYT01000001">
    <property type="protein sequence ID" value="OLY43674.1"/>
    <property type="molecule type" value="Genomic_DNA"/>
</dbReference>
<keyword evidence="7 11" id="KW-0521">NADP</keyword>
<dbReference type="Gene3D" id="1.10.1040.10">
    <property type="entry name" value="N-(1-d-carboxylethyl)-l-norvaline Dehydrogenase, domain 2"/>
    <property type="match status" value="1"/>
</dbReference>
<evidence type="ECO:0000256" key="10">
    <source>
        <dbReference type="ARBA" id="ARBA00048793"/>
    </source>
</evidence>
<dbReference type="RefSeq" id="WP_075868780.1">
    <property type="nucleotide sequence ID" value="NZ_CALYQA010000004.1"/>
</dbReference>
<organism evidence="14 15">
    <name type="scientific">Bartonella apis</name>
    <dbReference type="NCBI Taxonomy" id="1686310"/>
    <lineage>
        <taxon>Bacteria</taxon>
        <taxon>Pseudomonadati</taxon>
        <taxon>Pseudomonadota</taxon>
        <taxon>Alphaproteobacteria</taxon>
        <taxon>Hyphomicrobiales</taxon>
        <taxon>Bartonellaceae</taxon>
        <taxon>Bartonella</taxon>
    </lineage>
</organism>
<dbReference type="InterPro" id="IPR051402">
    <property type="entry name" value="KPR-Related"/>
</dbReference>
<dbReference type="SUPFAM" id="SSF48179">
    <property type="entry name" value="6-phosphogluconate dehydrogenase C-terminal domain-like"/>
    <property type="match status" value="1"/>
</dbReference>
<comment type="catalytic activity">
    <reaction evidence="10 11">
        <text>(R)-pantoate + NADP(+) = 2-dehydropantoate + NADPH + H(+)</text>
        <dbReference type="Rhea" id="RHEA:16233"/>
        <dbReference type="ChEBI" id="CHEBI:11561"/>
        <dbReference type="ChEBI" id="CHEBI:15378"/>
        <dbReference type="ChEBI" id="CHEBI:15980"/>
        <dbReference type="ChEBI" id="CHEBI:57783"/>
        <dbReference type="ChEBI" id="CHEBI:58349"/>
        <dbReference type="EC" id="1.1.1.169"/>
    </reaction>
</comment>
<evidence type="ECO:0000256" key="1">
    <source>
        <dbReference type="ARBA" id="ARBA00002919"/>
    </source>
</evidence>
<evidence type="ECO:0000256" key="9">
    <source>
        <dbReference type="ARBA" id="ARBA00032024"/>
    </source>
</evidence>
<evidence type="ECO:0000256" key="6">
    <source>
        <dbReference type="ARBA" id="ARBA00022655"/>
    </source>
</evidence>
<evidence type="ECO:0000259" key="13">
    <source>
        <dbReference type="Pfam" id="PF08546"/>
    </source>
</evidence>
<feature type="domain" description="Ketopantoate reductase C-terminal" evidence="13">
    <location>
        <begin position="185"/>
        <end position="309"/>
    </location>
</feature>
<dbReference type="GO" id="GO:0015940">
    <property type="term" value="P:pantothenate biosynthetic process"/>
    <property type="evidence" value="ECO:0007669"/>
    <property type="project" value="UniProtKB-UniPathway"/>
</dbReference>
<evidence type="ECO:0000256" key="3">
    <source>
        <dbReference type="ARBA" id="ARBA00007870"/>
    </source>
</evidence>
<comment type="similarity">
    <text evidence="3 11">Belongs to the ketopantoate reductase family.</text>
</comment>
<dbReference type="FunFam" id="3.40.50.720:FF:000307">
    <property type="entry name" value="2-dehydropantoate 2-reductase"/>
    <property type="match status" value="1"/>
</dbReference>
<evidence type="ECO:0000313" key="14">
    <source>
        <dbReference type="EMBL" id="OLY43674.1"/>
    </source>
</evidence>
<evidence type="ECO:0000256" key="8">
    <source>
        <dbReference type="ARBA" id="ARBA00023002"/>
    </source>
</evidence>
<dbReference type="SUPFAM" id="SSF51735">
    <property type="entry name" value="NAD(P)-binding Rossmann-fold domains"/>
    <property type="match status" value="1"/>
</dbReference>
<keyword evidence="15" id="KW-1185">Reference proteome</keyword>
<dbReference type="InterPro" id="IPR003710">
    <property type="entry name" value="ApbA"/>
</dbReference>
<dbReference type="UniPathway" id="UPA00028">
    <property type="reaction ID" value="UER00004"/>
</dbReference>
<dbReference type="InterPro" id="IPR036291">
    <property type="entry name" value="NAD(P)-bd_dom_sf"/>
</dbReference>
<evidence type="ECO:0000256" key="5">
    <source>
        <dbReference type="ARBA" id="ARBA00019465"/>
    </source>
</evidence>
<dbReference type="PANTHER" id="PTHR21708">
    <property type="entry name" value="PROBABLE 2-DEHYDROPANTOATE 2-REDUCTASE"/>
    <property type="match status" value="1"/>
</dbReference>
<dbReference type="InterPro" id="IPR013332">
    <property type="entry name" value="KPR_N"/>
</dbReference>
<dbReference type="InterPro" id="IPR013752">
    <property type="entry name" value="KPA_reductase"/>
</dbReference>
<evidence type="ECO:0000259" key="12">
    <source>
        <dbReference type="Pfam" id="PF02558"/>
    </source>
</evidence>
<protein>
    <recommendedName>
        <fullName evidence="5 11">2-dehydropantoate 2-reductase</fullName>
        <ecNumber evidence="4 11">1.1.1.169</ecNumber>
    </recommendedName>
    <alternativeName>
        <fullName evidence="9 11">Ketopantoate reductase</fullName>
    </alternativeName>
</protein>
<gene>
    <name evidence="14" type="ORF">PEB0149_011070</name>
</gene>
<keyword evidence="6 11" id="KW-0566">Pantothenate biosynthesis</keyword>
<dbReference type="InterPro" id="IPR013328">
    <property type="entry name" value="6PGD_dom2"/>
</dbReference>
<dbReference type="PANTHER" id="PTHR21708:SF26">
    <property type="entry name" value="2-DEHYDROPANTOATE 2-REDUCTASE"/>
    <property type="match status" value="1"/>
</dbReference>
<dbReference type="FunFam" id="1.10.1040.10:FF:000017">
    <property type="entry name" value="2-dehydropantoate 2-reductase"/>
    <property type="match status" value="1"/>
</dbReference>
<dbReference type="Pfam" id="PF08546">
    <property type="entry name" value="ApbA_C"/>
    <property type="match status" value="1"/>
</dbReference>
<dbReference type="InterPro" id="IPR008927">
    <property type="entry name" value="6-PGluconate_DH-like_C_sf"/>
</dbReference>
<name>A0A1R0F9L3_9HYPH</name>
<dbReference type="GO" id="GO:0008677">
    <property type="term" value="F:2-dehydropantoate 2-reductase activity"/>
    <property type="evidence" value="ECO:0007669"/>
    <property type="project" value="UniProtKB-EC"/>
</dbReference>
<evidence type="ECO:0000313" key="15">
    <source>
        <dbReference type="Proteomes" id="UP000187344"/>
    </source>
</evidence>
<dbReference type="OrthoDB" id="9796561at2"/>
<feature type="domain" description="Ketopantoate reductase N-terminal" evidence="12">
    <location>
        <begin position="4"/>
        <end position="150"/>
    </location>
</feature>
<dbReference type="Proteomes" id="UP000187344">
    <property type="component" value="Unassembled WGS sequence"/>
</dbReference>
<evidence type="ECO:0000256" key="2">
    <source>
        <dbReference type="ARBA" id="ARBA00004994"/>
    </source>
</evidence>
<evidence type="ECO:0000256" key="4">
    <source>
        <dbReference type="ARBA" id="ARBA00013014"/>
    </source>
</evidence>
<dbReference type="NCBIfam" id="TIGR00745">
    <property type="entry name" value="apbA_panE"/>
    <property type="match status" value="1"/>
</dbReference>
<dbReference type="GO" id="GO:0005737">
    <property type="term" value="C:cytoplasm"/>
    <property type="evidence" value="ECO:0007669"/>
    <property type="project" value="TreeGrafter"/>
</dbReference>
<keyword evidence="8 11" id="KW-0560">Oxidoreductase</keyword>